<comment type="subcellular location">
    <subcellularLocation>
        <location evidence="1">Cell membrane</location>
        <topology evidence="1">Multi-pass membrane protein</topology>
    </subcellularLocation>
</comment>
<dbReference type="PANTHER" id="PTHR30472:SF37">
    <property type="entry name" value="FE(3+) DICITRATE TRANSPORT SYSTEM PERMEASE PROTEIN FECD-RELATED"/>
    <property type="match status" value="1"/>
</dbReference>
<feature type="transmembrane region" description="Helical" evidence="8">
    <location>
        <begin position="297"/>
        <end position="317"/>
    </location>
</feature>
<dbReference type="SUPFAM" id="SSF81345">
    <property type="entry name" value="ABC transporter involved in vitamin B12 uptake, BtuC"/>
    <property type="match status" value="1"/>
</dbReference>
<evidence type="ECO:0000256" key="1">
    <source>
        <dbReference type="ARBA" id="ARBA00004651"/>
    </source>
</evidence>
<keyword evidence="4" id="KW-1003">Cell membrane</keyword>
<dbReference type="InterPro" id="IPR037294">
    <property type="entry name" value="ABC_BtuC-like"/>
</dbReference>
<evidence type="ECO:0000256" key="5">
    <source>
        <dbReference type="ARBA" id="ARBA00022692"/>
    </source>
</evidence>
<feature type="transmembrane region" description="Helical" evidence="8">
    <location>
        <begin position="110"/>
        <end position="130"/>
    </location>
</feature>
<organism evidence="9 10">
    <name type="scientific">Nocardioides nanhaiensis</name>
    <dbReference type="NCBI Taxonomy" id="1476871"/>
    <lineage>
        <taxon>Bacteria</taxon>
        <taxon>Bacillati</taxon>
        <taxon>Actinomycetota</taxon>
        <taxon>Actinomycetes</taxon>
        <taxon>Propionibacteriales</taxon>
        <taxon>Nocardioidaceae</taxon>
        <taxon>Nocardioides</taxon>
    </lineage>
</organism>
<comment type="caution">
    <text evidence="9">The sequence shown here is derived from an EMBL/GenBank/DDBJ whole genome shotgun (WGS) entry which is preliminary data.</text>
</comment>
<evidence type="ECO:0000256" key="8">
    <source>
        <dbReference type="SAM" id="Phobius"/>
    </source>
</evidence>
<dbReference type="Gene3D" id="1.10.3470.10">
    <property type="entry name" value="ABC transporter involved in vitamin B12 uptake, BtuC"/>
    <property type="match status" value="1"/>
</dbReference>
<keyword evidence="10" id="KW-1185">Reference proteome</keyword>
<keyword evidence="5 8" id="KW-0812">Transmembrane</keyword>
<keyword evidence="6 8" id="KW-1133">Transmembrane helix</keyword>
<dbReference type="RefSeq" id="WP_345266442.1">
    <property type="nucleotide sequence ID" value="NZ_BAABIM010000002.1"/>
</dbReference>
<comment type="similarity">
    <text evidence="2">Belongs to the binding-protein-dependent transport system permease family. FecCD subfamily.</text>
</comment>
<keyword evidence="3" id="KW-0813">Transport</keyword>
<feature type="transmembrane region" description="Helical" evidence="8">
    <location>
        <begin position="84"/>
        <end position="104"/>
    </location>
</feature>
<dbReference type="Proteomes" id="UP001500621">
    <property type="component" value="Unassembled WGS sequence"/>
</dbReference>
<evidence type="ECO:0000313" key="10">
    <source>
        <dbReference type="Proteomes" id="UP001500621"/>
    </source>
</evidence>
<dbReference type="CDD" id="cd06550">
    <property type="entry name" value="TM_ABC_iron-siderophores_like"/>
    <property type="match status" value="1"/>
</dbReference>
<evidence type="ECO:0000313" key="9">
    <source>
        <dbReference type="EMBL" id="GAA4686906.1"/>
    </source>
</evidence>
<keyword evidence="7 8" id="KW-0472">Membrane</keyword>
<protein>
    <submittedName>
        <fullName evidence="9">Iron ABC transporter permease</fullName>
    </submittedName>
</protein>
<dbReference type="PANTHER" id="PTHR30472">
    <property type="entry name" value="FERRIC ENTEROBACTIN TRANSPORT SYSTEM PERMEASE PROTEIN"/>
    <property type="match status" value="1"/>
</dbReference>
<gene>
    <name evidence="9" type="ORF">GCM10023226_25880</name>
</gene>
<feature type="transmembrane region" description="Helical" evidence="8">
    <location>
        <begin position="181"/>
        <end position="202"/>
    </location>
</feature>
<accession>A0ABP8WG28</accession>
<evidence type="ECO:0000256" key="7">
    <source>
        <dbReference type="ARBA" id="ARBA00023136"/>
    </source>
</evidence>
<dbReference type="EMBL" id="BAABIM010000002">
    <property type="protein sequence ID" value="GAA4686906.1"/>
    <property type="molecule type" value="Genomic_DNA"/>
</dbReference>
<feature type="transmembrane region" description="Helical" evidence="8">
    <location>
        <begin position="228"/>
        <end position="259"/>
    </location>
</feature>
<dbReference type="Pfam" id="PF01032">
    <property type="entry name" value="FecCD"/>
    <property type="match status" value="1"/>
</dbReference>
<reference evidence="10" key="1">
    <citation type="journal article" date="2019" name="Int. J. Syst. Evol. Microbiol.">
        <title>The Global Catalogue of Microorganisms (GCM) 10K type strain sequencing project: providing services to taxonomists for standard genome sequencing and annotation.</title>
        <authorList>
            <consortium name="The Broad Institute Genomics Platform"/>
            <consortium name="The Broad Institute Genome Sequencing Center for Infectious Disease"/>
            <person name="Wu L."/>
            <person name="Ma J."/>
        </authorList>
    </citation>
    <scope>NUCLEOTIDE SEQUENCE [LARGE SCALE GENOMIC DNA]</scope>
    <source>
        <strain evidence="10">JCM 18127</strain>
    </source>
</reference>
<evidence type="ECO:0000256" key="6">
    <source>
        <dbReference type="ARBA" id="ARBA00022989"/>
    </source>
</evidence>
<dbReference type="InterPro" id="IPR000522">
    <property type="entry name" value="ABC_transptr_permease_BtuC"/>
</dbReference>
<name>A0ABP8WG28_9ACTN</name>
<sequence length="324" mass="32628">MCASVVGLTVGLCALVWLTLWVGSPSVRPGEALAALTDPGHPARVPVWEVRLPRTLLGVLCGGALAVSGLLLQDVLRNPIAGPELLGVSSGAAVVMAAVVVLGLGVPVAVLPTAALVGALAAGALVLLAIGRTRAPDHVALVGAAVSAACGGLVVAVVGLGTQGNVVVLFRYLLGSLAARTWVHVEAVLPWVVAGVLVAALLRRRVETLTLGDDVAAGLGVAVARSRVLAVLVAAVLAAAVASVCGPIAFVALLAPHLARRLLDSVSTREVFWTTTALGAVLLVLADLVSRTLLYPVELPVGIATTLVGVPALLLVLRSRVRVA</sequence>
<feature type="transmembrane region" description="Helical" evidence="8">
    <location>
        <begin position="50"/>
        <end position="72"/>
    </location>
</feature>
<proteinExistence type="inferred from homology"/>
<evidence type="ECO:0000256" key="3">
    <source>
        <dbReference type="ARBA" id="ARBA00022448"/>
    </source>
</evidence>
<evidence type="ECO:0000256" key="4">
    <source>
        <dbReference type="ARBA" id="ARBA00022475"/>
    </source>
</evidence>
<feature type="transmembrane region" description="Helical" evidence="8">
    <location>
        <begin position="139"/>
        <end position="161"/>
    </location>
</feature>
<evidence type="ECO:0000256" key="2">
    <source>
        <dbReference type="ARBA" id="ARBA00007935"/>
    </source>
</evidence>